<dbReference type="HOGENOM" id="CLU_151796_1_0_11"/>
<dbReference type="InterPro" id="IPR047806">
    <property type="entry name" value="IHF_actinobact"/>
</dbReference>
<gene>
    <name evidence="2" type="ORF">HMPREF9452_00417</name>
</gene>
<dbReference type="GO" id="GO:0003676">
    <property type="term" value="F:nucleic acid binding"/>
    <property type="evidence" value="ECO:0007669"/>
    <property type="project" value="InterPro"/>
</dbReference>
<dbReference type="InterPro" id="IPR055201">
    <property type="entry name" value="IHF-like_H2TH"/>
</dbReference>
<dbReference type="PATRIC" id="fig|742742.3.peg.400"/>
<dbReference type="Gene3D" id="1.10.8.50">
    <property type="match status" value="1"/>
</dbReference>
<evidence type="ECO:0000313" key="3">
    <source>
        <dbReference type="Proteomes" id="UP000004830"/>
    </source>
</evidence>
<name>G1WGF4_9ACTN</name>
<dbReference type="Proteomes" id="UP000004830">
    <property type="component" value="Unassembled WGS sequence"/>
</dbReference>
<organism evidence="2 3">
    <name type="scientific">Collinsella tanakaei YIT 12063</name>
    <dbReference type="NCBI Taxonomy" id="742742"/>
    <lineage>
        <taxon>Bacteria</taxon>
        <taxon>Bacillati</taxon>
        <taxon>Actinomycetota</taxon>
        <taxon>Coriobacteriia</taxon>
        <taxon>Coriobacteriales</taxon>
        <taxon>Coriobacteriaceae</taxon>
        <taxon>Collinsella</taxon>
    </lineage>
</organism>
<protein>
    <recommendedName>
        <fullName evidence="1">Integration host factor-like helix-two turn-helix domain-containing protein</fullName>
    </recommendedName>
</protein>
<dbReference type="InterPro" id="IPR010979">
    <property type="entry name" value="Ribosomal_uS13-like_H2TH"/>
</dbReference>
<dbReference type="GeneID" id="62758193"/>
<proteinExistence type="predicted"/>
<dbReference type="AlphaFoldDB" id="G1WGF4"/>
<comment type="caution">
    <text evidence="2">The sequence shown here is derived from an EMBL/GenBank/DDBJ whole genome shotgun (WGS) entry which is preliminary data.</text>
</comment>
<dbReference type="eggNOG" id="COG0099">
    <property type="taxonomic scope" value="Bacteria"/>
</dbReference>
<dbReference type="RefSeq" id="WP_009140453.1">
    <property type="nucleotide sequence ID" value="NZ_JH126467.1"/>
</dbReference>
<accession>G1WGF4</accession>
<dbReference type="SUPFAM" id="SSF46946">
    <property type="entry name" value="S13-like H2TH domain"/>
    <property type="match status" value="1"/>
</dbReference>
<dbReference type="OrthoDB" id="3197442at2"/>
<feature type="domain" description="Integration host factor-like helix-two turn-helix" evidence="1">
    <location>
        <begin position="45"/>
        <end position="96"/>
    </location>
</feature>
<dbReference type="STRING" id="742742.HMPREF9452_00417"/>
<sequence length="104" mass="11758">MPLPKRTSEQRQLDLAAAAAVRQARKNIKRDLKEGRIDLEHAIALPVMRRVRVRDLIRALPGVGEVATDEVMTRLSIAENRRVQGLGANQLAGLLEWWDGRQKK</sequence>
<dbReference type="EMBL" id="ADLS01000006">
    <property type="protein sequence ID" value="EGX67405.1"/>
    <property type="molecule type" value="Genomic_DNA"/>
</dbReference>
<reference evidence="2 3" key="1">
    <citation type="submission" date="2011-06" db="EMBL/GenBank/DDBJ databases">
        <title>The Genome Sequence of Collinsella tanakaei YIT 12063.</title>
        <authorList>
            <consortium name="The Broad Institute Genome Sequencing Platform"/>
            <person name="Earl A."/>
            <person name="Ward D."/>
            <person name="Feldgarden M."/>
            <person name="Gevers D."/>
            <person name="Morotomi M."/>
            <person name="Young S.K."/>
            <person name="Zeng Q."/>
            <person name="Gargeya S."/>
            <person name="Fitzgerald M."/>
            <person name="Haas B."/>
            <person name="Abouelleil A."/>
            <person name="Alvarado L."/>
            <person name="Arachchi H.M."/>
            <person name="Berlin A."/>
            <person name="Brown A."/>
            <person name="Chapman S.B."/>
            <person name="Chen Z."/>
            <person name="Dunbar C."/>
            <person name="Freedman E."/>
            <person name="Gearin G."/>
            <person name="Gellesch M."/>
            <person name="Goldberg J."/>
            <person name="Griggs A."/>
            <person name="Gujja S."/>
            <person name="Heiman D."/>
            <person name="Howarth C."/>
            <person name="Larson L."/>
            <person name="Lui A."/>
            <person name="MacDonald P.J.P."/>
            <person name="Mehta T."/>
            <person name="Montmayeur A."/>
            <person name="Murphy C."/>
            <person name="Neiman D."/>
            <person name="Pearson M."/>
            <person name="Priest M."/>
            <person name="Roberts A."/>
            <person name="Saif S."/>
            <person name="Shea T."/>
            <person name="Shenoy N."/>
            <person name="Sisk P."/>
            <person name="Stolte C."/>
            <person name="Sykes S."/>
            <person name="Wortman J."/>
            <person name="Nusbaum C."/>
            <person name="Birren B."/>
        </authorList>
    </citation>
    <scope>NUCLEOTIDE SEQUENCE [LARGE SCALE GENOMIC DNA]</scope>
    <source>
        <strain evidence="2 3">YIT 12063</strain>
    </source>
</reference>
<evidence type="ECO:0000259" key="1">
    <source>
        <dbReference type="Pfam" id="PF22525"/>
    </source>
</evidence>
<dbReference type="NCBIfam" id="NF041260">
    <property type="entry name" value="actino_IHF"/>
    <property type="match status" value="1"/>
</dbReference>
<dbReference type="Pfam" id="PF22525">
    <property type="entry name" value="H2TH_5"/>
    <property type="match status" value="1"/>
</dbReference>
<keyword evidence="3" id="KW-1185">Reference proteome</keyword>
<evidence type="ECO:0000313" key="2">
    <source>
        <dbReference type="EMBL" id="EGX67405.1"/>
    </source>
</evidence>